<dbReference type="Pfam" id="PF03929">
    <property type="entry name" value="PepSY_TM"/>
    <property type="match status" value="1"/>
</dbReference>
<keyword evidence="1" id="KW-1133">Transmembrane helix</keyword>
<organism evidence="2 3">
    <name type="scientific">Mesohalobacter halotolerans</name>
    <dbReference type="NCBI Taxonomy" id="1883405"/>
    <lineage>
        <taxon>Bacteria</taxon>
        <taxon>Pseudomonadati</taxon>
        <taxon>Bacteroidota</taxon>
        <taxon>Flavobacteriia</taxon>
        <taxon>Flavobacteriales</taxon>
        <taxon>Flavobacteriaceae</taxon>
        <taxon>Mesohalobacter</taxon>
    </lineage>
</organism>
<comment type="caution">
    <text evidence="2">The sequence shown here is derived from an EMBL/GenBank/DDBJ whole genome shotgun (WGS) entry which is preliminary data.</text>
</comment>
<keyword evidence="1" id="KW-0472">Membrane</keyword>
<accession>A0A4U5TRR8</accession>
<keyword evidence="1" id="KW-0812">Transmembrane</keyword>
<dbReference type="Proteomes" id="UP000306552">
    <property type="component" value="Unassembled WGS sequence"/>
</dbReference>
<gene>
    <name evidence="2" type="ORF">FCN74_07210</name>
</gene>
<evidence type="ECO:0000313" key="2">
    <source>
        <dbReference type="EMBL" id="TKS56806.1"/>
    </source>
</evidence>
<proteinExistence type="predicted"/>
<keyword evidence="3" id="KW-1185">Reference proteome</keyword>
<dbReference type="OrthoDB" id="271465at2"/>
<evidence type="ECO:0000256" key="1">
    <source>
        <dbReference type="SAM" id="Phobius"/>
    </source>
</evidence>
<dbReference type="AlphaFoldDB" id="A0A4U5TRR8"/>
<protein>
    <submittedName>
        <fullName evidence="2">PepSY domain-containing protein</fullName>
    </submittedName>
</protein>
<reference evidence="2 3" key="1">
    <citation type="submission" date="2019-04" db="EMBL/GenBank/DDBJ databases">
        <title>Psychroflexus halotolerans sp. nov., isolated from a marine solar saltern.</title>
        <authorList>
            <person name="Feng X."/>
        </authorList>
    </citation>
    <scope>NUCLEOTIDE SEQUENCE [LARGE SCALE GENOMIC DNA]</scope>
    <source>
        <strain evidence="2 3">WDS2C27</strain>
    </source>
</reference>
<dbReference type="InterPro" id="IPR005625">
    <property type="entry name" value="PepSY-ass_TM"/>
</dbReference>
<evidence type="ECO:0000313" key="3">
    <source>
        <dbReference type="Proteomes" id="UP000306552"/>
    </source>
</evidence>
<dbReference type="RefSeq" id="WP_138931908.1">
    <property type="nucleotide sequence ID" value="NZ_SWMU01000002.1"/>
</dbReference>
<feature type="transmembrane region" description="Helical" evidence="1">
    <location>
        <begin position="12"/>
        <end position="32"/>
    </location>
</feature>
<sequence length="177" mass="20015">MLRNTRKIHRWLGASLFVLFLIVSLSGVFLGWKKNSSGYILPKTQTGTTTDVAQWLSLDSLQSIAHKTLKDSINSELSIELSRIDARPEKGILKFVFENHYWSIQLDGATGEVLNIGQRRSDWIENVHDGSIVDGFLGTNGIFILLYTSLMGLALLGFTVTGFWLWYGPKHMRKTNR</sequence>
<feature type="transmembrane region" description="Helical" evidence="1">
    <location>
        <begin position="142"/>
        <end position="167"/>
    </location>
</feature>
<name>A0A4U5TRR8_9FLAO</name>
<dbReference type="EMBL" id="SWMU01000002">
    <property type="protein sequence ID" value="TKS56806.1"/>
    <property type="molecule type" value="Genomic_DNA"/>
</dbReference>